<dbReference type="PANTHER" id="PTHR10625">
    <property type="entry name" value="HISTONE DEACETYLASE HDAC1-RELATED"/>
    <property type="match status" value="1"/>
</dbReference>
<name>A0A2W4XLX2_9CYAN</name>
<evidence type="ECO:0000256" key="4">
    <source>
        <dbReference type="ARBA" id="ARBA00022801"/>
    </source>
</evidence>
<comment type="cofactor">
    <cofactor evidence="1">
        <name>Zn(2+)</name>
        <dbReference type="ChEBI" id="CHEBI:29105"/>
    </cofactor>
</comment>
<dbReference type="InterPro" id="IPR023801">
    <property type="entry name" value="His_deacetylse_dom"/>
</dbReference>
<dbReference type="InterPro" id="IPR023696">
    <property type="entry name" value="Ureohydrolase_dom_sf"/>
</dbReference>
<evidence type="ECO:0000256" key="3">
    <source>
        <dbReference type="ARBA" id="ARBA00022723"/>
    </source>
</evidence>
<proteinExistence type="inferred from homology"/>
<organism evidence="7 8">
    <name type="scientific">Pseudanabaena frigida</name>
    <dbReference type="NCBI Taxonomy" id="945775"/>
    <lineage>
        <taxon>Bacteria</taxon>
        <taxon>Bacillati</taxon>
        <taxon>Cyanobacteriota</taxon>
        <taxon>Cyanophyceae</taxon>
        <taxon>Pseudanabaenales</taxon>
        <taxon>Pseudanabaenaceae</taxon>
        <taxon>Pseudanabaena</taxon>
    </lineage>
</organism>
<dbReference type="GO" id="GO:0046872">
    <property type="term" value="F:metal ion binding"/>
    <property type="evidence" value="ECO:0007669"/>
    <property type="project" value="UniProtKB-KW"/>
</dbReference>
<dbReference type="Pfam" id="PF00850">
    <property type="entry name" value="Hist_deacetyl"/>
    <property type="match status" value="1"/>
</dbReference>
<evidence type="ECO:0000256" key="2">
    <source>
        <dbReference type="ARBA" id="ARBA00005947"/>
    </source>
</evidence>
<evidence type="ECO:0000256" key="5">
    <source>
        <dbReference type="ARBA" id="ARBA00022833"/>
    </source>
</evidence>
<evidence type="ECO:0000313" key="7">
    <source>
        <dbReference type="EMBL" id="PZO36671.1"/>
    </source>
</evidence>
<sequence>MQVIYSDTHRKHHPSIQIFGGGEKVPSFESPERLDSIVTALKQTDWAELRSPEEFELEHILAVHAPDYVEYLQNAFNAWKTYKENLGETSQNSFVMSDTFPPRRSNRKPTSIVAQAGYYSFDLCCPIGADTYEIAVTSANCALTGAKILQTGEKSTFALCRPPGHHAGRDFAGGYCYLNNVAIAAKYLSNQGKVAILDIDYHAGNGTQDIFYSSSDVLTISIHADPALDYPYFVGYADETGEDAGQGYHHNFSLSLGTGDDEYFQSLEKALELVKKFMPKYFLISFGADIFQSDPLGSFSISSEGLLEIGTRISSLNLPTLIVMEGGYNVDTLGLNTCAMLSAFARRV</sequence>
<accession>A0A2W4XLX2</accession>
<dbReference type="PRINTS" id="PR01270">
    <property type="entry name" value="HDASUPER"/>
</dbReference>
<evidence type="ECO:0000313" key="8">
    <source>
        <dbReference type="Proteomes" id="UP000249467"/>
    </source>
</evidence>
<dbReference type="Gene3D" id="3.40.800.20">
    <property type="entry name" value="Histone deacetylase domain"/>
    <property type="match status" value="1"/>
</dbReference>
<protein>
    <submittedName>
        <fullName evidence="7">Acetylpolyamine amidohydrolase</fullName>
    </submittedName>
</protein>
<feature type="domain" description="Histone deacetylase" evidence="6">
    <location>
        <begin position="29"/>
        <end position="342"/>
    </location>
</feature>
<dbReference type="GO" id="GO:0040029">
    <property type="term" value="P:epigenetic regulation of gene expression"/>
    <property type="evidence" value="ECO:0007669"/>
    <property type="project" value="TreeGrafter"/>
</dbReference>
<comment type="similarity">
    <text evidence="2">Belongs to the histone deacetylase family.</text>
</comment>
<dbReference type="GO" id="GO:0016787">
    <property type="term" value="F:hydrolase activity"/>
    <property type="evidence" value="ECO:0007669"/>
    <property type="project" value="UniProtKB-KW"/>
</dbReference>
<dbReference type="Proteomes" id="UP000249467">
    <property type="component" value="Unassembled WGS sequence"/>
</dbReference>
<evidence type="ECO:0000259" key="6">
    <source>
        <dbReference type="Pfam" id="PF00850"/>
    </source>
</evidence>
<dbReference type="PANTHER" id="PTHR10625:SF17">
    <property type="entry name" value="HISTONE DEACETYLASE 8"/>
    <property type="match status" value="1"/>
</dbReference>
<reference evidence="7 8" key="2">
    <citation type="submission" date="2018-06" db="EMBL/GenBank/DDBJ databases">
        <title>Metagenomic assembly of (sub)arctic Cyanobacteria and their associated microbiome from non-axenic cultures.</title>
        <authorList>
            <person name="Baurain D."/>
        </authorList>
    </citation>
    <scope>NUCLEOTIDE SEQUENCE [LARGE SCALE GENOMIC DNA]</scope>
    <source>
        <strain evidence="7">ULC066bin1</strain>
    </source>
</reference>
<dbReference type="AlphaFoldDB" id="A0A2W4XLX2"/>
<reference evidence="7 8" key="1">
    <citation type="submission" date="2018-04" db="EMBL/GenBank/DDBJ databases">
        <authorList>
            <person name="Go L.Y."/>
            <person name="Mitchell J.A."/>
        </authorList>
    </citation>
    <scope>NUCLEOTIDE SEQUENCE [LARGE SCALE GENOMIC DNA]</scope>
    <source>
        <strain evidence="7">ULC066bin1</strain>
    </source>
</reference>
<keyword evidence="4 7" id="KW-0378">Hydrolase</keyword>
<dbReference type="SUPFAM" id="SSF52768">
    <property type="entry name" value="Arginase/deacetylase"/>
    <property type="match status" value="1"/>
</dbReference>
<dbReference type="GO" id="GO:0004407">
    <property type="term" value="F:histone deacetylase activity"/>
    <property type="evidence" value="ECO:0007669"/>
    <property type="project" value="TreeGrafter"/>
</dbReference>
<dbReference type="InterPro" id="IPR037138">
    <property type="entry name" value="His_deacetylse_dom_sf"/>
</dbReference>
<dbReference type="CDD" id="cd10001">
    <property type="entry name" value="HDAC_classII_APAH"/>
    <property type="match status" value="1"/>
</dbReference>
<keyword evidence="5" id="KW-0862">Zinc</keyword>
<gene>
    <name evidence="7" type="ORF">DCF19_20925</name>
</gene>
<keyword evidence="3" id="KW-0479">Metal-binding</keyword>
<dbReference type="InterPro" id="IPR000286">
    <property type="entry name" value="HDACs"/>
</dbReference>
<comment type="caution">
    <text evidence="7">The sequence shown here is derived from an EMBL/GenBank/DDBJ whole genome shotgun (WGS) entry which is preliminary data.</text>
</comment>
<dbReference type="EMBL" id="QBML01000038">
    <property type="protein sequence ID" value="PZO36671.1"/>
    <property type="molecule type" value="Genomic_DNA"/>
</dbReference>
<evidence type="ECO:0000256" key="1">
    <source>
        <dbReference type="ARBA" id="ARBA00001947"/>
    </source>
</evidence>